<keyword evidence="4" id="KW-0689">Ribosomal protein</keyword>
<evidence type="ECO:0000256" key="5">
    <source>
        <dbReference type="ARBA" id="ARBA00023274"/>
    </source>
</evidence>
<reference evidence="7" key="1">
    <citation type="submission" date="2018-05" db="EMBL/GenBank/DDBJ databases">
        <authorList>
            <person name="Lanie J.A."/>
            <person name="Ng W.-L."/>
            <person name="Kazmierczak K.M."/>
            <person name="Andrzejewski T.M."/>
            <person name="Davidsen T.M."/>
            <person name="Wayne K.J."/>
            <person name="Tettelin H."/>
            <person name="Glass J.I."/>
            <person name="Rusch D."/>
            <person name="Podicherti R."/>
            <person name="Tsui H.-C.T."/>
            <person name="Winkler M.E."/>
        </authorList>
    </citation>
    <scope>NUCLEOTIDE SEQUENCE</scope>
</reference>
<sequence length="86" mass="9251">MTAKKATRQQEKRSLRNRGVRSATRNGVASALRSMGQGEVSEAESSVAHAITLLDQAVRKGVMPKNTASRGKSRLSARLNLMRAAS</sequence>
<dbReference type="AlphaFoldDB" id="A0A382GM14"/>
<dbReference type="GO" id="GO:0003735">
    <property type="term" value="F:structural constituent of ribosome"/>
    <property type="evidence" value="ECO:0007669"/>
    <property type="project" value="InterPro"/>
</dbReference>
<feature type="region of interest" description="Disordered" evidence="6">
    <location>
        <begin position="62"/>
        <end position="86"/>
    </location>
</feature>
<dbReference type="GO" id="GO:0015935">
    <property type="term" value="C:small ribosomal subunit"/>
    <property type="evidence" value="ECO:0007669"/>
    <property type="project" value="TreeGrafter"/>
</dbReference>
<keyword evidence="2" id="KW-0699">rRNA-binding</keyword>
<dbReference type="SUPFAM" id="SSF46992">
    <property type="entry name" value="Ribosomal protein S20"/>
    <property type="match status" value="1"/>
</dbReference>
<comment type="similarity">
    <text evidence="1">Belongs to the bacterial ribosomal protein bS20 family.</text>
</comment>
<evidence type="ECO:0000313" key="7">
    <source>
        <dbReference type="EMBL" id="SVB75677.1"/>
    </source>
</evidence>
<dbReference type="NCBIfam" id="TIGR00029">
    <property type="entry name" value="S20"/>
    <property type="match status" value="1"/>
</dbReference>
<evidence type="ECO:0000256" key="3">
    <source>
        <dbReference type="ARBA" id="ARBA00022884"/>
    </source>
</evidence>
<dbReference type="EMBL" id="UINC01056075">
    <property type="protein sequence ID" value="SVB75677.1"/>
    <property type="molecule type" value="Genomic_DNA"/>
</dbReference>
<dbReference type="PANTHER" id="PTHR33398:SF1">
    <property type="entry name" value="SMALL RIBOSOMAL SUBUNIT PROTEIN BS20C"/>
    <property type="match status" value="1"/>
</dbReference>
<evidence type="ECO:0000256" key="6">
    <source>
        <dbReference type="SAM" id="MobiDB-lite"/>
    </source>
</evidence>
<evidence type="ECO:0008006" key="8">
    <source>
        <dbReference type="Google" id="ProtNLM"/>
    </source>
</evidence>
<evidence type="ECO:0000256" key="4">
    <source>
        <dbReference type="ARBA" id="ARBA00022980"/>
    </source>
</evidence>
<accession>A0A382GM14</accession>
<dbReference type="GO" id="GO:0070181">
    <property type="term" value="F:small ribosomal subunit rRNA binding"/>
    <property type="evidence" value="ECO:0007669"/>
    <property type="project" value="TreeGrafter"/>
</dbReference>
<feature type="region of interest" description="Disordered" evidence="6">
    <location>
        <begin position="1"/>
        <end position="40"/>
    </location>
</feature>
<proteinExistence type="inferred from homology"/>
<protein>
    <recommendedName>
        <fullName evidence="8">30S ribosomal protein S20</fullName>
    </recommendedName>
</protein>
<organism evidence="7">
    <name type="scientific">marine metagenome</name>
    <dbReference type="NCBI Taxonomy" id="408172"/>
    <lineage>
        <taxon>unclassified sequences</taxon>
        <taxon>metagenomes</taxon>
        <taxon>ecological metagenomes</taxon>
    </lineage>
</organism>
<gene>
    <name evidence="7" type="ORF">METZ01_LOCUS228531</name>
</gene>
<evidence type="ECO:0000256" key="1">
    <source>
        <dbReference type="ARBA" id="ARBA00007634"/>
    </source>
</evidence>
<dbReference type="InterPro" id="IPR036510">
    <property type="entry name" value="Ribosomal_bS20_sf"/>
</dbReference>
<dbReference type="Pfam" id="PF01649">
    <property type="entry name" value="Ribosomal_S20p"/>
    <property type="match status" value="1"/>
</dbReference>
<keyword evidence="5" id="KW-0687">Ribonucleoprotein</keyword>
<evidence type="ECO:0000256" key="2">
    <source>
        <dbReference type="ARBA" id="ARBA00022730"/>
    </source>
</evidence>
<keyword evidence="3" id="KW-0694">RNA-binding</keyword>
<dbReference type="PANTHER" id="PTHR33398">
    <property type="entry name" value="30S RIBOSOMAL PROTEIN S20"/>
    <property type="match status" value="1"/>
</dbReference>
<dbReference type="InterPro" id="IPR002583">
    <property type="entry name" value="Ribosomal_bS20"/>
</dbReference>
<dbReference type="Gene3D" id="1.20.58.110">
    <property type="entry name" value="Ribosomal protein S20"/>
    <property type="match status" value="1"/>
</dbReference>
<dbReference type="GO" id="GO:0006412">
    <property type="term" value="P:translation"/>
    <property type="evidence" value="ECO:0007669"/>
    <property type="project" value="InterPro"/>
</dbReference>
<name>A0A382GM14_9ZZZZ</name>